<organism evidence="3 4">
    <name type="scientific">Culex pipiens pipiens</name>
    <name type="common">Northern house mosquito</name>
    <dbReference type="NCBI Taxonomy" id="38569"/>
    <lineage>
        <taxon>Eukaryota</taxon>
        <taxon>Metazoa</taxon>
        <taxon>Ecdysozoa</taxon>
        <taxon>Arthropoda</taxon>
        <taxon>Hexapoda</taxon>
        <taxon>Insecta</taxon>
        <taxon>Pterygota</taxon>
        <taxon>Neoptera</taxon>
        <taxon>Endopterygota</taxon>
        <taxon>Diptera</taxon>
        <taxon>Nematocera</taxon>
        <taxon>Culicoidea</taxon>
        <taxon>Culicidae</taxon>
        <taxon>Culicinae</taxon>
        <taxon>Culicini</taxon>
        <taxon>Culex</taxon>
        <taxon>Culex</taxon>
    </lineage>
</organism>
<gene>
    <name evidence="3" type="ORF">pipiens_010656</name>
</gene>
<dbReference type="AlphaFoldDB" id="A0ABD1D9H8"/>
<sequence length="101" mass="11207">MNKRNKASRPGQGGPARTQRQRSIAADGIYNNSLFMHAATSHVGNIVQVQTASGVIFEGVFRTFSSQFQVRSCQISLNINPKHHHFRAVVYLLEKLSLAVI</sequence>
<feature type="region of interest" description="Disordered" evidence="1">
    <location>
        <begin position="1"/>
        <end position="21"/>
    </location>
</feature>
<comment type="caution">
    <text evidence="3">The sequence shown here is derived from an EMBL/GenBank/DDBJ whole genome shotgun (WGS) entry which is preliminary data.</text>
</comment>
<name>A0ABD1D9H8_CULPP</name>
<evidence type="ECO:0000313" key="3">
    <source>
        <dbReference type="EMBL" id="KAL1396253.1"/>
    </source>
</evidence>
<keyword evidence="4" id="KW-1185">Reference proteome</keyword>
<dbReference type="Pfam" id="PF14438">
    <property type="entry name" value="SM-ATX"/>
    <property type="match status" value="1"/>
</dbReference>
<evidence type="ECO:0000259" key="2">
    <source>
        <dbReference type="Pfam" id="PF14438"/>
    </source>
</evidence>
<protein>
    <recommendedName>
        <fullName evidence="2">Ataxin 2 SM domain-containing protein</fullName>
    </recommendedName>
</protein>
<accession>A0ABD1D9H8</accession>
<evidence type="ECO:0000313" key="4">
    <source>
        <dbReference type="Proteomes" id="UP001562425"/>
    </source>
</evidence>
<dbReference type="EMBL" id="JBEHCU010006776">
    <property type="protein sequence ID" value="KAL1396253.1"/>
    <property type="molecule type" value="Genomic_DNA"/>
</dbReference>
<proteinExistence type="predicted"/>
<evidence type="ECO:0000256" key="1">
    <source>
        <dbReference type="SAM" id="MobiDB-lite"/>
    </source>
</evidence>
<dbReference type="Proteomes" id="UP001562425">
    <property type="component" value="Unassembled WGS sequence"/>
</dbReference>
<reference evidence="3 4" key="1">
    <citation type="submission" date="2024-05" db="EMBL/GenBank/DDBJ databases">
        <title>Culex pipiens pipiens assembly and annotation.</title>
        <authorList>
            <person name="Alout H."/>
            <person name="Durand T."/>
        </authorList>
    </citation>
    <scope>NUCLEOTIDE SEQUENCE [LARGE SCALE GENOMIC DNA]</scope>
    <source>
        <strain evidence="3">HA-2024</strain>
        <tissue evidence="3">Whole body</tissue>
    </source>
</reference>
<dbReference type="InterPro" id="IPR025852">
    <property type="entry name" value="SM_dom_ATX"/>
</dbReference>
<feature type="domain" description="Ataxin 2 SM" evidence="2">
    <location>
        <begin position="33"/>
        <end position="69"/>
    </location>
</feature>